<keyword evidence="7" id="KW-1185">Reference proteome</keyword>
<dbReference type="InterPro" id="IPR027417">
    <property type="entry name" value="P-loop_NTPase"/>
</dbReference>
<keyword evidence="4 6" id="KW-0067">ATP-binding</keyword>
<dbReference type="GO" id="GO:0005524">
    <property type="term" value="F:ATP binding"/>
    <property type="evidence" value="ECO:0007669"/>
    <property type="project" value="UniProtKB-KW"/>
</dbReference>
<reference evidence="6 7" key="1">
    <citation type="submission" date="2012-11" db="EMBL/GenBank/DDBJ databases">
        <title>Genome assembly of Thiorhodococcus sp. AK35.</title>
        <authorList>
            <person name="Nupur N."/>
            <person name="Khatri I."/>
            <person name="Subramanian S."/>
            <person name="Pinnaka A."/>
        </authorList>
    </citation>
    <scope>NUCLEOTIDE SEQUENCE [LARGE SCALE GENOMIC DNA]</scope>
    <source>
        <strain evidence="6 7">AK35</strain>
    </source>
</reference>
<proteinExistence type="inferred from homology"/>
<dbReference type="Proteomes" id="UP000019460">
    <property type="component" value="Unassembled WGS sequence"/>
</dbReference>
<dbReference type="Gene3D" id="3.40.50.300">
    <property type="entry name" value="P-loop containing nucleotide triphosphate hydrolases"/>
    <property type="match status" value="1"/>
</dbReference>
<evidence type="ECO:0000313" key="6">
    <source>
        <dbReference type="EMBL" id="EXJ16572.1"/>
    </source>
</evidence>
<evidence type="ECO:0000256" key="4">
    <source>
        <dbReference type="ARBA" id="ARBA00022840"/>
    </source>
</evidence>
<dbReference type="PANTHER" id="PTHR24220">
    <property type="entry name" value="IMPORT ATP-BINDING PROTEIN"/>
    <property type="match status" value="1"/>
</dbReference>
<dbReference type="SUPFAM" id="SSF52540">
    <property type="entry name" value="P-loop containing nucleoside triphosphate hydrolases"/>
    <property type="match status" value="1"/>
</dbReference>
<dbReference type="GO" id="GO:0022857">
    <property type="term" value="F:transmembrane transporter activity"/>
    <property type="evidence" value="ECO:0007669"/>
    <property type="project" value="TreeGrafter"/>
</dbReference>
<sequence>MIRADGLVKHFDGGLIKALDGVGLEVRLGEVCAITGPSGCGKSTLLNLIGALASPTRGEIRIDGRPLAELGPACLYRRRYLGFVFQLHHLIPDLTLCENVEIPLMTTALGRRKRRERAMALLAEMGLEHRAGSMPSRVSGGERQRAAVARALAMEPPIVLADEPTGSLDSRNAGLILDALLARCRQLNTTLVIVTHDPGVAARADRVVEMLDGRIL</sequence>
<evidence type="ECO:0000259" key="5">
    <source>
        <dbReference type="PROSITE" id="PS50893"/>
    </source>
</evidence>
<dbReference type="InterPro" id="IPR017911">
    <property type="entry name" value="MacB-like_ATP-bd"/>
</dbReference>
<dbReference type="GO" id="GO:0005886">
    <property type="term" value="C:plasma membrane"/>
    <property type="evidence" value="ECO:0007669"/>
    <property type="project" value="TreeGrafter"/>
</dbReference>
<accession>W9VKG3</accession>
<evidence type="ECO:0000313" key="7">
    <source>
        <dbReference type="Proteomes" id="UP000019460"/>
    </source>
</evidence>
<keyword evidence="3" id="KW-0547">Nucleotide-binding</keyword>
<dbReference type="InterPro" id="IPR017871">
    <property type="entry name" value="ABC_transporter-like_CS"/>
</dbReference>
<dbReference type="PROSITE" id="PS00211">
    <property type="entry name" value="ABC_TRANSPORTER_1"/>
    <property type="match status" value="1"/>
</dbReference>
<protein>
    <submittedName>
        <fullName evidence="6">ABC transporter (Glutamine transport ATP-binding protein)</fullName>
    </submittedName>
</protein>
<dbReference type="PANTHER" id="PTHR24220:SF689">
    <property type="entry name" value="LIPOPROTEIN-RELEASING SYSTEM ATP-BINDING PROTEIN LOLD"/>
    <property type="match status" value="1"/>
</dbReference>
<evidence type="ECO:0000256" key="2">
    <source>
        <dbReference type="ARBA" id="ARBA00022448"/>
    </source>
</evidence>
<dbReference type="EMBL" id="AONC01000009">
    <property type="protein sequence ID" value="EXJ16572.1"/>
    <property type="molecule type" value="Genomic_DNA"/>
</dbReference>
<comment type="similarity">
    <text evidence="1">Belongs to the ABC transporter superfamily.</text>
</comment>
<comment type="caution">
    <text evidence="6">The sequence shown here is derived from an EMBL/GenBank/DDBJ whole genome shotgun (WGS) entry which is preliminary data.</text>
</comment>
<dbReference type="InterPro" id="IPR003593">
    <property type="entry name" value="AAA+_ATPase"/>
</dbReference>
<dbReference type="SMART" id="SM00382">
    <property type="entry name" value="AAA"/>
    <property type="match status" value="1"/>
</dbReference>
<dbReference type="eggNOG" id="COG1136">
    <property type="taxonomic scope" value="Bacteria"/>
</dbReference>
<dbReference type="InterPro" id="IPR015854">
    <property type="entry name" value="ABC_transpr_LolD-like"/>
</dbReference>
<dbReference type="CDD" id="cd03255">
    <property type="entry name" value="ABC_MJ0796_LolCDE_FtsE"/>
    <property type="match status" value="1"/>
</dbReference>
<dbReference type="AlphaFoldDB" id="W9VKG3"/>
<evidence type="ECO:0000256" key="3">
    <source>
        <dbReference type="ARBA" id="ARBA00022741"/>
    </source>
</evidence>
<dbReference type="InterPro" id="IPR003439">
    <property type="entry name" value="ABC_transporter-like_ATP-bd"/>
</dbReference>
<keyword evidence="2" id="KW-0813">Transport</keyword>
<evidence type="ECO:0000256" key="1">
    <source>
        <dbReference type="ARBA" id="ARBA00005417"/>
    </source>
</evidence>
<dbReference type="Pfam" id="PF00005">
    <property type="entry name" value="ABC_tran"/>
    <property type="match status" value="1"/>
</dbReference>
<gene>
    <name evidence="6" type="ORF">D779_4125</name>
</gene>
<feature type="domain" description="ABC transporter" evidence="5">
    <location>
        <begin position="2"/>
        <end position="216"/>
    </location>
</feature>
<dbReference type="GO" id="GO:0016887">
    <property type="term" value="F:ATP hydrolysis activity"/>
    <property type="evidence" value="ECO:0007669"/>
    <property type="project" value="InterPro"/>
</dbReference>
<dbReference type="STRING" id="1249627.D779_4125"/>
<dbReference type="PROSITE" id="PS50893">
    <property type="entry name" value="ABC_TRANSPORTER_2"/>
    <property type="match status" value="1"/>
</dbReference>
<name>W9VKG3_9GAMM</name>
<organism evidence="6 7">
    <name type="scientific">Imhoffiella purpurea</name>
    <dbReference type="NCBI Taxonomy" id="1249627"/>
    <lineage>
        <taxon>Bacteria</taxon>
        <taxon>Pseudomonadati</taxon>
        <taxon>Pseudomonadota</taxon>
        <taxon>Gammaproteobacteria</taxon>
        <taxon>Chromatiales</taxon>
        <taxon>Chromatiaceae</taxon>
        <taxon>Imhoffiella</taxon>
    </lineage>
</organism>